<accession>A0ABZ2TF88</accession>
<evidence type="ECO:0000313" key="3">
    <source>
        <dbReference type="Proteomes" id="UP001281305"/>
    </source>
</evidence>
<sequence length="91" mass="10079">MSEEPDMTQEMRALREEVARLNQLSFVRIHNSIPKLLSYSFARGLAFGLGTVLGASVLLSLVAWSVSQVEFLPVIGEWAAEIANQMEAARE</sequence>
<dbReference type="InterPro" id="IPR043723">
    <property type="entry name" value="DUF5665"/>
</dbReference>
<dbReference type="Proteomes" id="UP001281305">
    <property type="component" value="Chromosome"/>
</dbReference>
<evidence type="ECO:0000313" key="2">
    <source>
        <dbReference type="EMBL" id="WYK18395.1"/>
    </source>
</evidence>
<feature type="transmembrane region" description="Helical" evidence="1">
    <location>
        <begin position="45"/>
        <end position="66"/>
    </location>
</feature>
<name>A0ABZ2TF88_9RHOB</name>
<reference evidence="2 3" key="1">
    <citation type="submission" date="2024-02" db="EMBL/GenBank/DDBJ databases">
        <title>Roseovarius strain W115 nov., isolated from a marine algae.</title>
        <authorList>
            <person name="Lee M.W."/>
            <person name="Lee J.K."/>
            <person name="Kim J.M."/>
            <person name="Choi D.G."/>
            <person name="Baek J.H."/>
            <person name="Bayburt H."/>
            <person name="Jung J.J."/>
            <person name="Han D.M."/>
            <person name="Jeon C.O."/>
        </authorList>
    </citation>
    <scope>NUCLEOTIDE SEQUENCE [LARGE SCALE GENOMIC DNA]</scope>
    <source>
        <strain evidence="2 3">W115</strain>
    </source>
</reference>
<keyword evidence="1" id="KW-0472">Membrane</keyword>
<keyword evidence="1" id="KW-1133">Transmembrane helix</keyword>
<keyword evidence="1" id="KW-0812">Transmembrane</keyword>
<keyword evidence="3" id="KW-1185">Reference proteome</keyword>
<dbReference type="RefSeq" id="WP_317055082.1">
    <property type="nucleotide sequence ID" value="NZ_CP146606.1"/>
</dbReference>
<dbReference type="Pfam" id="PF18910">
    <property type="entry name" value="DUF5665"/>
    <property type="match status" value="1"/>
</dbReference>
<organism evidence="2 3">
    <name type="scientific">Roseovarius rhodophyticola</name>
    <dbReference type="NCBI Taxonomy" id="3080827"/>
    <lineage>
        <taxon>Bacteria</taxon>
        <taxon>Pseudomonadati</taxon>
        <taxon>Pseudomonadota</taxon>
        <taxon>Alphaproteobacteria</taxon>
        <taxon>Rhodobacterales</taxon>
        <taxon>Roseobacteraceae</taxon>
        <taxon>Roseovarius</taxon>
    </lineage>
</organism>
<protein>
    <submittedName>
        <fullName evidence="2">DUF5665 domain-containing protein</fullName>
    </submittedName>
</protein>
<gene>
    <name evidence="2" type="ORF">RZS32_000480</name>
</gene>
<evidence type="ECO:0000256" key="1">
    <source>
        <dbReference type="SAM" id="Phobius"/>
    </source>
</evidence>
<proteinExistence type="predicted"/>
<dbReference type="EMBL" id="CP146606">
    <property type="protein sequence ID" value="WYK18395.1"/>
    <property type="molecule type" value="Genomic_DNA"/>
</dbReference>